<dbReference type="STRING" id="1127699.HMPREF9151_00135"/>
<dbReference type="SUPFAM" id="SSF48452">
    <property type="entry name" value="TPR-like"/>
    <property type="match status" value="1"/>
</dbReference>
<comment type="caution">
    <text evidence="4">The sequence shown here is derived from an EMBL/GenBank/DDBJ whole genome shotgun (WGS) entry which is preliminary data.</text>
</comment>
<dbReference type="InterPro" id="IPR011990">
    <property type="entry name" value="TPR-like_helical_dom_sf"/>
</dbReference>
<sequence>MKNKLFILFACIAAMISAHAQTDSETLNQFIAKCKPLNDTYNDAYRRKDYPRTIQTLQTMLQAFNELRLTKADHEKYGEDLRAEKTNIYYNMACCYALQNKKKKAIEAFQKAIANGYTNYRHALKDTDLSAIHNDKLFKQALATIEQFDNLYILRHAKPYCKETTDSFPRFTYQQSDNNSLKQMRAYFNLDSIAGNGDEVSKILNLLRFVHNTILHDGSHFGLCESSAVDIYNYYKTTGKGVNCRQLAIALNGMYLAMGFPSRYVTCMPKEDKDQDCHVINCVYSSQLGKWLWIDPTFNAYVKDENGNLLSIAEVRERLIANRPLYLNEDANWNNRVKKTKEDYLDNYMAKNLYWFNCIDYSCLHPEGRYRDLGERYILLLPNGFSSSHTAGANNIITHNADYFWQKPTIIGNK</sequence>
<dbReference type="RefSeq" id="WP_009162577.1">
    <property type="nucleotide sequence ID" value="NZ_KB290997.1"/>
</dbReference>
<feature type="domain" description="Transglutaminase-like" evidence="3">
    <location>
        <begin position="194"/>
        <end position="296"/>
    </location>
</feature>
<feature type="chain" id="PRO_5003954757" evidence="2">
    <location>
        <begin position="21"/>
        <end position="414"/>
    </location>
</feature>
<dbReference type="PROSITE" id="PS50005">
    <property type="entry name" value="TPR"/>
    <property type="match status" value="1"/>
</dbReference>
<proteinExistence type="predicted"/>
<keyword evidence="2" id="KW-0732">Signal</keyword>
<organism evidence="4 5">
    <name type="scientific">Hoylesella saccharolytica F0055</name>
    <dbReference type="NCBI Taxonomy" id="1127699"/>
    <lineage>
        <taxon>Bacteria</taxon>
        <taxon>Pseudomonadati</taxon>
        <taxon>Bacteroidota</taxon>
        <taxon>Bacteroidia</taxon>
        <taxon>Bacteroidales</taxon>
        <taxon>Prevotellaceae</taxon>
        <taxon>Hoylesella</taxon>
    </lineage>
</organism>
<dbReference type="InterPro" id="IPR038765">
    <property type="entry name" value="Papain-like_cys_pep_sf"/>
</dbReference>
<gene>
    <name evidence="4" type="ORF">HMPREF9151_00135</name>
</gene>
<dbReference type="Gene3D" id="1.25.40.10">
    <property type="entry name" value="Tetratricopeptide repeat domain"/>
    <property type="match status" value="1"/>
</dbReference>
<name>L1NKY0_9BACT</name>
<evidence type="ECO:0000313" key="4">
    <source>
        <dbReference type="EMBL" id="EKY04001.1"/>
    </source>
</evidence>
<accession>L1NKY0</accession>
<dbReference type="HOGENOM" id="CLU_055114_0_0_10"/>
<reference evidence="4 5" key="1">
    <citation type="submission" date="2012-05" db="EMBL/GenBank/DDBJ databases">
        <authorList>
            <person name="Weinstock G."/>
            <person name="Sodergren E."/>
            <person name="Lobos E.A."/>
            <person name="Fulton L."/>
            <person name="Fulton R."/>
            <person name="Courtney L."/>
            <person name="Fronick C."/>
            <person name="O'Laughlin M."/>
            <person name="Godfrey J."/>
            <person name="Wilson R.M."/>
            <person name="Miner T."/>
            <person name="Farmer C."/>
            <person name="Delehaunty K."/>
            <person name="Cordes M."/>
            <person name="Minx P."/>
            <person name="Tomlinson C."/>
            <person name="Chen J."/>
            <person name="Wollam A."/>
            <person name="Pepin K.H."/>
            <person name="Bhonagiri V."/>
            <person name="Zhang X."/>
            <person name="Suruliraj S."/>
            <person name="Warren W."/>
            <person name="Mitreva M."/>
            <person name="Mardis E.R."/>
            <person name="Wilson R.K."/>
        </authorList>
    </citation>
    <scope>NUCLEOTIDE SEQUENCE [LARGE SCALE GENOMIC DNA]</scope>
    <source>
        <strain evidence="4 5">F0055</strain>
    </source>
</reference>
<dbReference type="Proteomes" id="UP000010433">
    <property type="component" value="Unassembled WGS sequence"/>
</dbReference>
<dbReference type="SUPFAM" id="SSF54001">
    <property type="entry name" value="Cysteine proteinases"/>
    <property type="match status" value="1"/>
</dbReference>
<dbReference type="OrthoDB" id="5166556at2"/>
<evidence type="ECO:0000256" key="2">
    <source>
        <dbReference type="SAM" id="SignalP"/>
    </source>
</evidence>
<dbReference type="Pfam" id="PF01841">
    <property type="entry name" value="Transglut_core"/>
    <property type="match status" value="1"/>
</dbReference>
<evidence type="ECO:0000256" key="1">
    <source>
        <dbReference type="PROSITE-ProRule" id="PRU00339"/>
    </source>
</evidence>
<feature type="repeat" description="TPR" evidence="1">
    <location>
        <begin position="86"/>
        <end position="119"/>
    </location>
</feature>
<dbReference type="PATRIC" id="fig|1127699.3.peg.117"/>
<dbReference type="SMART" id="SM00028">
    <property type="entry name" value="TPR"/>
    <property type="match status" value="1"/>
</dbReference>
<keyword evidence="5" id="KW-1185">Reference proteome</keyword>
<keyword evidence="1" id="KW-0802">TPR repeat</keyword>
<dbReference type="AlphaFoldDB" id="L1NKY0"/>
<dbReference type="InterPro" id="IPR019734">
    <property type="entry name" value="TPR_rpt"/>
</dbReference>
<evidence type="ECO:0000259" key="3">
    <source>
        <dbReference type="Pfam" id="PF01841"/>
    </source>
</evidence>
<protein>
    <submittedName>
        <fullName evidence="4">Tetratricopeptide repeat protein</fullName>
    </submittedName>
</protein>
<dbReference type="NCBIfam" id="NF047558">
    <property type="entry name" value="TPR_END_plus"/>
    <property type="match status" value="1"/>
</dbReference>
<feature type="signal peptide" evidence="2">
    <location>
        <begin position="1"/>
        <end position="20"/>
    </location>
</feature>
<dbReference type="EMBL" id="AMEP01000015">
    <property type="protein sequence ID" value="EKY04001.1"/>
    <property type="molecule type" value="Genomic_DNA"/>
</dbReference>
<dbReference type="Gene3D" id="3.10.620.30">
    <property type="match status" value="1"/>
</dbReference>
<evidence type="ECO:0000313" key="5">
    <source>
        <dbReference type="Proteomes" id="UP000010433"/>
    </source>
</evidence>
<dbReference type="InterPro" id="IPR002931">
    <property type="entry name" value="Transglutaminase-like"/>
</dbReference>